<protein>
    <submittedName>
        <fullName evidence="2">Uncharacterized protein</fullName>
    </submittedName>
</protein>
<reference evidence="3" key="1">
    <citation type="journal article" date="2019" name="Int. J. Syst. Evol. Microbiol.">
        <title>The Global Catalogue of Microorganisms (GCM) 10K type strain sequencing project: providing services to taxonomists for standard genome sequencing and annotation.</title>
        <authorList>
            <consortium name="The Broad Institute Genomics Platform"/>
            <consortium name="The Broad Institute Genome Sequencing Center for Infectious Disease"/>
            <person name="Wu L."/>
            <person name="Ma J."/>
        </authorList>
    </citation>
    <scope>NUCLEOTIDE SEQUENCE [LARGE SCALE GENOMIC DNA]</scope>
    <source>
        <strain evidence="3">CGMCC 1.15297</strain>
    </source>
</reference>
<keyword evidence="1" id="KW-1133">Transmembrane helix</keyword>
<organism evidence="2 3">
    <name type="scientific">Blastomonas marina</name>
    <dbReference type="NCBI Taxonomy" id="1867408"/>
    <lineage>
        <taxon>Bacteria</taxon>
        <taxon>Pseudomonadati</taxon>
        <taxon>Pseudomonadota</taxon>
        <taxon>Alphaproteobacteria</taxon>
        <taxon>Sphingomonadales</taxon>
        <taxon>Sphingomonadaceae</taxon>
        <taxon>Blastomonas</taxon>
    </lineage>
</organism>
<feature type="transmembrane region" description="Helical" evidence="1">
    <location>
        <begin position="70"/>
        <end position="92"/>
    </location>
</feature>
<comment type="caution">
    <text evidence="2">The sequence shown here is derived from an EMBL/GenBank/DDBJ whole genome shotgun (WGS) entry which is preliminary data.</text>
</comment>
<sequence length="147" mass="15198">MFEDRHFEFDESTATEIHAVDALVTPVAAPPVAPANQGFQLPARVWLAMLGCYAAFFTALAIATSASGKALFAIAISVLYTAIYFGVARIGAAQAGPEAQSPLDCGEPLQTWTGPMDAISVYAQILIVPLAVAGFGIGVAVIALVTA</sequence>
<dbReference type="RefSeq" id="WP_188641613.1">
    <property type="nucleotide sequence ID" value="NZ_BMID01000001.1"/>
</dbReference>
<keyword evidence="1" id="KW-0472">Membrane</keyword>
<keyword evidence="1" id="KW-0812">Transmembrane</keyword>
<name>A0ABQ1F8D4_9SPHN</name>
<gene>
    <name evidence="2" type="ORF">GCM10010923_09560</name>
</gene>
<feature type="transmembrane region" description="Helical" evidence="1">
    <location>
        <begin position="121"/>
        <end position="145"/>
    </location>
</feature>
<dbReference type="Proteomes" id="UP000603317">
    <property type="component" value="Unassembled WGS sequence"/>
</dbReference>
<dbReference type="EMBL" id="BMID01000001">
    <property type="protein sequence ID" value="GGA02820.1"/>
    <property type="molecule type" value="Genomic_DNA"/>
</dbReference>
<evidence type="ECO:0000313" key="3">
    <source>
        <dbReference type="Proteomes" id="UP000603317"/>
    </source>
</evidence>
<accession>A0ABQ1F8D4</accession>
<feature type="transmembrane region" description="Helical" evidence="1">
    <location>
        <begin position="45"/>
        <end position="63"/>
    </location>
</feature>
<keyword evidence="3" id="KW-1185">Reference proteome</keyword>
<evidence type="ECO:0000313" key="2">
    <source>
        <dbReference type="EMBL" id="GGA02820.1"/>
    </source>
</evidence>
<proteinExistence type="predicted"/>
<evidence type="ECO:0000256" key="1">
    <source>
        <dbReference type="SAM" id="Phobius"/>
    </source>
</evidence>